<dbReference type="InterPro" id="IPR002782">
    <property type="entry name" value="Mut7-C_RNAse_dom"/>
</dbReference>
<dbReference type="PANTHER" id="PTHR39081">
    <property type="entry name" value="MUT7-C DOMAIN-CONTAINING PROTEIN"/>
    <property type="match status" value="1"/>
</dbReference>
<dbReference type="Pfam" id="PF01927">
    <property type="entry name" value="Mut7-C"/>
    <property type="match status" value="1"/>
</dbReference>
<feature type="domain" description="Mut7-C RNAse" evidence="1">
    <location>
        <begin position="5"/>
        <end position="152"/>
    </location>
</feature>
<dbReference type="RefSeq" id="WP_255331712.1">
    <property type="nucleotide sequence ID" value="NZ_VOTZ01000003.1"/>
</dbReference>
<gene>
    <name evidence="2" type="ORF">FTO68_02135</name>
</gene>
<dbReference type="Proteomes" id="UP001524383">
    <property type="component" value="Unassembled WGS sequence"/>
</dbReference>
<dbReference type="PANTHER" id="PTHR39081:SF1">
    <property type="entry name" value="MUT7-C RNASE DOMAIN-CONTAINING PROTEIN"/>
    <property type="match status" value="1"/>
</dbReference>
<evidence type="ECO:0000259" key="1">
    <source>
        <dbReference type="Pfam" id="PF01927"/>
    </source>
</evidence>
<protein>
    <recommendedName>
        <fullName evidence="1">Mut7-C RNAse domain-containing protein</fullName>
    </recommendedName>
</protein>
<organism evidence="2 3">
    <name type="scientific">Methanocalculus taiwanensis</name>
    <dbReference type="NCBI Taxonomy" id="106207"/>
    <lineage>
        <taxon>Archaea</taxon>
        <taxon>Methanobacteriati</taxon>
        <taxon>Methanobacteriota</taxon>
        <taxon>Stenosarchaea group</taxon>
        <taxon>Methanomicrobia</taxon>
        <taxon>Methanomicrobiales</taxon>
        <taxon>Methanocalculaceae</taxon>
        <taxon>Methanocalculus</taxon>
    </lineage>
</organism>
<reference evidence="2 3" key="1">
    <citation type="submission" date="2019-08" db="EMBL/GenBank/DDBJ databases">
        <authorList>
            <person name="Chen S.-C."/>
            <person name="Lai M.-C."/>
            <person name="You Y.-T."/>
        </authorList>
    </citation>
    <scope>NUCLEOTIDE SEQUENCE [LARGE SCALE GENOMIC DNA]</scope>
    <source>
        <strain evidence="2 3">P2F9704a</strain>
    </source>
</reference>
<comment type="caution">
    <text evidence="2">The sequence shown here is derived from an EMBL/GenBank/DDBJ whole genome shotgun (WGS) entry which is preliminary data.</text>
</comment>
<sequence length="164" mass="19015">MKPEPRFLVDRMLGTLMRHLRLLGYDTASADTLPPGNPKEDTKLLLWAEREGRILLTRDRELAGRAGDQGVYVREKEILDQLSFLKESGLIDPSVRLIRCSICNTLLEDAPEEEIREADYAPVDEKGHTFRWCPSCRRLYWMGSHTDDIIRRIERLNHRSENAP</sequence>
<dbReference type="EMBL" id="VOTZ01000003">
    <property type="protein sequence ID" value="MCQ1537790.1"/>
    <property type="molecule type" value="Genomic_DNA"/>
</dbReference>
<dbReference type="AlphaFoldDB" id="A0ABD4TIY3"/>
<accession>A0ABD4TIY3</accession>
<evidence type="ECO:0000313" key="2">
    <source>
        <dbReference type="EMBL" id="MCQ1537790.1"/>
    </source>
</evidence>
<proteinExistence type="predicted"/>
<keyword evidence="3" id="KW-1185">Reference proteome</keyword>
<evidence type="ECO:0000313" key="3">
    <source>
        <dbReference type="Proteomes" id="UP001524383"/>
    </source>
</evidence>
<name>A0ABD4TIY3_9EURY</name>